<evidence type="ECO:0000256" key="1">
    <source>
        <dbReference type="SAM" id="MobiDB-lite"/>
    </source>
</evidence>
<evidence type="ECO:0000256" key="3">
    <source>
        <dbReference type="SAM" id="SignalP"/>
    </source>
</evidence>
<reference evidence="4" key="1">
    <citation type="journal article" date="2021" name="Nat. Commun.">
        <title>Genetic determinants of endophytism in the Arabidopsis root mycobiome.</title>
        <authorList>
            <person name="Mesny F."/>
            <person name="Miyauchi S."/>
            <person name="Thiergart T."/>
            <person name="Pickel B."/>
            <person name="Atanasova L."/>
            <person name="Karlsson M."/>
            <person name="Huettel B."/>
            <person name="Barry K.W."/>
            <person name="Haridas S."/>
            <person name="Chen C."/>
            <person name="Bauer D."/>
            <person name="Andreopoulos W."/>
            <person name="Pangilinan J."/>
            <person name="LaButti K."/>
            <person name="Riley R."/>
            <person name="Lipzen A."/>
            <person name="Clum A."/>
            <person name="Drula E."/>
            <person name="Henrissat B."/>
            <person name="Kohler A."/>
            <person name="Grigoriev I.V."/>
            <person name="Martin F.M."/>
            <person name="Hacquard S."/>
        </authorList>
    </citation>
    <scope>NUCLEOTIDE SEQUENCE</scope>
    <source>
        <strain evidence="4">MPI-SDFR-AT-0117</strain>
    </source>
</reference>
<proteinExistence type="predicted"/>
<dbReference type="EMBL" id="JAGSXJ010000011">
    <property type="protein sequence ID" value="KAH6687422.1"/>
    <property type="molecule type" value="Genomic_DNA"/>
</dbReference>
<keyword evidence="2" id="KW-1133">Transmembrane helix</keyword>
<feature type="signal peptide" evidence="3">
    <location>
        <begin position="1"/>
        <end position="15"/>
    </location>
</feature>
<name>A0A9P8VCB4_9PEZI</name>
<keyword evidence="2" id="KW-0812">Transmembrane</keyword>
<evidence type="ECO:0000313" key="4">
    <source>
        <dbReference type="EMBL" id="KAH6687422.1"/>
    </source>
</evidence>
<organism evidence="4 5">
    <name type="scientific">Plectosphaerella plurivora</name>
    <dbReference type="NCBI Taxonomy" id="936078"/>
    <lineage>
        <taxon>Eukaryota</taxon>
        <taxon>Fungi</taxon>
        <taxon>Dikarya</taxon>
        <taxon>Ascomycota</taxon>
        <taxon>Pezizomycotina</taxon>
        <taxon>Sordariomycetes</taxon>
        <taxon>Hypocreomycetidae</taxon>
        <taxon>Glomerellales</taxon>
        <taxon>Plectosphaerellaceae</taxon>
        <taxon>Plectosphaerella</taxon>
    </lineage>
</organism>
<feature type="chain" id="PRO_5040498194" evidence="3">
    <location>
        <begin position="16"/>
        <end position="310"/>
    </location>
</feature>
<feature type="compositionally biased region" description="Low complexity" evidence="1">
    <location>
        <begin position="172"/>
        <end position="203"/>
    </location>
</feature>
<keyword evidence="5" id="KW-1185">Reference proteome</keyword>
<protein>
    <submittedName>
        <fullName evidence="4">Cell wall surface anchor signal protein</fullName>
    </submittedName>
</protein>
<sequence length="310" mass="30682">MRSAAVALFAGLATASYLPPAPVYEQPEPVYSEAPSAPAPSAPAVVSSADAVLSSAPAYPETEFSTLVYTVTSCAPEVTNCPAASTVVSSSVVPLTTSTIYATTVKTIHECAETVTDCPYESKTQVVVTETIAISTTVCPVSEATPAPSHSAPGGYPVPSHSAPGGYPVPSKPAHSSAPAPSHSAPAGYPVPSAPAPSSTAGGNKPVYSAPAPAPSHPAEEECVPSKSTTVKTILHTTVLTSYETATIDVPCPSATAPSVVVPPPHVPTGGNATVPAVPTYTAPVSAGAAGLSGSVLIAAVAGFAAYILV</sequence>
<comment type="caution">
    <text evidence="4">The sequence shown here is derived from an EMBL/GenBank/DDBJ whole genome shotgun (WGS) entry which is preliminary data.</text>
</comment>
<gene>
    <name evidence="4" type="ORF">F5X68DRAFT_261602</name>
</gene>
<accession>A0A9P8VCB4</accession>
<feature type="region of interest" description="Disordered" evidence="1">
    <location>
        <begin position="143"/>
        <end position="227"/>
    </location>
</feature>
<dbReference type="Proteomes" id="UP000770015">
    <property type="component" value="Unassembled WGS sequence"/>
</dbReference>
<dbReference type="AlphaFoldDB" id="A0A9P8VCB4"/>
<evidence type="ECO:0000256" key="2">
    <source>
        <dbReference type="SAM" id="Phobius"/>
    </source>
</evidence>
<keyword evidence="2" id="KW-0472">Membrane</keyword>
<dbReference type="OrthoDB" id="3565477at2759"/>
<evidence type="ECO:0000313" key="5">
    <source>
        <dbReference type="Proteomes" id="UP000770015"/>
    </source>
</evidence>
<feature type="transmembrane region" description="Helical" evidence="2">
    <location>
        <begin position="289"/>
        <end position="309"/>
    </location>
</feature>
<keyword evidence="3" id="KW-0732">Signal</keyword>